<evidence type="ECO:0000313" key="3">
    <source>
        <dbReference type="Proteomes" id="UP000792457"/>
    </source>
</evidence>
<keyword evidence="3" id="KW-1185">Reference proteome</keyword>
<dbReference type="EMBL" id="KZ308408">
    <property type="protein sequence ID" value="KAG8229069.1"/>
    <property type="molecule type" value="Genomic_DNA"/>
</dbReference>
<reference evidence="2" key="2">
    <citation type="submission" date="2017-10" db="EMBL/GenBank/DDBJ databases">
        <title>Ladona fulva Genome sequencing and assembly.</title>
        <authorList>
            <person name="Murali S."/>
            <person name="Richards S."/>
            <person name="Bandaranaike D."/>
            <person name="Bellair M."/>
            <person name="Blankenburg K."/>
            <person name="Chao H."/>
            <person name="Dinh H."/>
            <person name="Doddapaneni H."/>
            <person name="Dugan-Rocha S."/>
            <person name="Elkadiri S."/>
            <person name="Gnanaolivu R."/>
            <person name="Hernandez B."/>
            <person name="Skinner E."/>
            <person name="Javaid M."/>
            <person name="Lee S."/>
            <person name="Li M."/>
            <person name="Ming W."/>
            <person name="Munidasa M."/>
            <person name="Muniz J."/>
            <person name="Nguyen L."/>
            <person name="Hughes D."/>
            <person name="Osuji N."/>
            <person name="Pu L.-L."/>
            <person name="Puazo M."/>
            <person name="Qu C."/>
            <person name="Quiroz J."/>
            <person name="Raj R."/>
            <person name="Weissenberger G."/>
            <person name="Xin Y."/>
            <person name="Zou X."/>
            <person name="Han Y."/>
            <person name="Worley K."/>
            <person name="Muzny D."/>
            <person name="Gibbs R."/>
        </authorList>
    </citation>
    <scope>NUCLEOTIDE SEQUENCE</scope>
    <source>
        <strain evidence="2">Sampled in the wild</strain>
    </source>
</reference>
<feature type="compositionally biased region" description="Basic and acidic residues" evidence="1">
    <location>
        <begin position="115"/>
        <end position="129"/>
    </location>
</feature>
<feature type="compositionally biased region" description="Acidic residues" evidence="1">
    <location>
        <begin position="94"/>
        <end position="106"/>
    </location>
</feature>
<feature type="region of interest" description="Disordered" evidence="1">
    <location>
        <begin position="54"/>
        <end position="288"/>
    </location>
</feature>
<feature type="compositionally biased region" description="Basic and acidic residues" evidence="1">
    <location>
        <begin position="54"/>
        <end position="68"/>
    </location>
</feature>
<sequence length="323" mass="37807">MDNNTYKRTYGRKKEIEELQEWRWDSPLQKTMEPSYTEEKARQAEQEELLKLRNETLKGQKTASELRERRKAQMAARLKAARARKREREGLPPEPEESEQDLDQDETLTMWPDCKAAEEAKAEDQEMERRRAKIEEEEERRKKRLEKRPPPVRPWDLGKEGVSGTADLMTQEEWVKKKREERHAEFAPTSELNQTSSTIPEYEYSQKAFPERYKMQKNPFSSQNKAGPSRTSYPHGDDIKKDNIPSSSSFEETDNNTRKRAEIPPPATFEYYGPTSSKQKYKKTGECSNQTSLDDAITAGLHYLRQQAEEREKQKEKGLLGII</sequence>
<proteinExistence type="predicted"/>
<feature type="compositionally biased region" description="Polar residues" evidence="1">
    <location>
        <begin position="190"/>
        <end position="199"/>
    </location>
</feature>
<feature type="compositionally biased region" description="Polar residues" evidence="1">
    <location>
        <begin position="218"/>
        <end position="232"/>
    </location>
</feature>
<dbReference type="Proteomes" id="UP000792457">
    <property type="component" value="Unassembled WGS sequence"/>
</dbReference>
<evidence type="ECO:0000313" key="2">
    <source>
        <dbReference type="EMBL" id="KAG8229069.1"/>
    </source>
</evidence>
<organism evidence="2 3">
    <name type="scientific">Ladona fulva</name>
    <name type="common">Scarce chaser dragonfly</name>
    <name type="synonym">Libellula fulva</name>
    <dbReference type="NCBI Taxonomy" id="123851"/>
    <lineage>
        <taxon>Eukaryota</taxon>
        <taxon>Metazoa</taxon>
        <taxon>Ecdysozoa</taxon>
        <taxon>Arthropoda</taxon>
        <taxon>Hexapoda</taxon>
        <taxon>Insecta</taxon>
        <taxon>Pterygota</taxon>
        <taxon>Palaeoptera</taxon>
        <taxon>Odonata</taxon>
        <taxon>Epiprocta</taxon>
        <taxon>Anisoptera</taxon>
        <taxon>Libelluloidea</taxon>
        <taxon>Libellulidae</taxon>
        <taxon>Ladona</taxon>
    </lineage>
</organism>
<comment type="caution">
    <text evidence="2">The sequence shown here is derived from an EMBL/GenBank/DDBJ whole genome shotgun (WGS) entry which is preliminary data.</text>
</comment>
<protein>
    <submittedName>
        <fullName evidence="2">Uncharacterized protein</fullName>
    </submittedName>
</protein>
<dbReference type="OrthoDB" id="333551at2759"/>
<accession>A0A8K0P2W2</accession>
<name>A0A8K0P2W2_LADFU</name>
<gene>
    <name evidence="2" type="ORF">J437_LFUL005703</name>
</gene>
<evidence type="ECO:0000256" key="1">
    <source>
        <dbReference type="SAM" id="MobiDB-lite"/>
    </source>
</evidence>
<dbReference type="AlphaFoldDB" id="A0A8K0P2W2"/>
<reference evidence="2" key="1">
    <citation type="submission" date="2013-04" db="EMBL/GenBank/DDBJ databases">
        <authorList>
            <person name="Qu J."/>
            <person name="Murali S.C."/>
            <person name="Bandaranaike D."/>
            <person name="Bellair M."/>
            <person name="Blankenburg K."/>
            <person name="Chao H."/>
            <person name="Dinh H."/>
            <person name="Doddapaneni H."/>
            <person name="Downs B."/>
            <person name="Dugan-Rocha S."/>
            <person name="Elkadiri S."/>
            <person name="Gnanaolivu R.D."/>
            <person name="Hernandez B."/>
            <person name="Javaid M."/>
            <person name="Jayaseelan J.C."/>
            <person name="Lee S."/>
            <person name="Li M."/>
            <person name="Ming W."/>
            <person name="Munidasa M."/>
            <person name="Muniz J."/>
            <person name="Nguyen L."/>
            <person name="Ongeri F."/>
            <person name="Osuji N."/>
            <person name="Pu L.-L."/>
            <person name="Puazo M."/>
            <person name="Qu C."/>
            <person name="Quiroz J."/>
            <person name="Raj R."/>
            <person name="Weissenberger G."/>
            <person name="Xin Y."/>
            <person name="Zou X."/>
            <person name="Han Y."/>
            <person name="Richards S."/>
            <person name="Worley K."/>
            <person name="Muzny D."/>
            <person name="Gibbs R."/>
        </authorList>
    </citation>
    <scope>NUCLEOTIDE SEQUENCE</scope>
    <source>
        <strain evidence="2">Sampled in the wild</strain>
    </source>
</reference>